<dbReference type="OrthoDB" id="1652165at2"/>
<gene>
    <name evidence="5" type="ORF">DN068_16045</name>
</gene>
<feature type="chain" id="PRO_5015887750" evidence="1">
    <location>
        <begin position="25"/>
        <end position="1011"/>
    </location>
</feature>
<evidence type="ECO:0000259" key="2">
    <source>
        <dbReference type="Pfam" id="PF18962"/>
    </source>
</evidence>
<keyword evidence="6" id="KW-1185">Reference proteome</keyword>
<feature type="signal peptide" evidence="1">
    <location>
        <begin position="1"/>
        <end position="24"/>
    </location>
</feature>
<evidence type="ECO:0000313" key="5">
    <source>
        <dbReference type="EMBL" id="PZF71585.1"/>
    </source>
</evidence>
<dbReference type="Pfam" id="PF19408">
    <property type="entry name" value="PKD_6"/>
    <property type="match status" value="1"/>
</dbReference>
<dbReference type="Pfam" id="PF18962">
    <property type="entry name" value="Por_Secre_tail"/>
    <property type="match status" value="1"/>
</dbReference>
<dbReference type="PANTHER" id="PTHR35580">
    <property type="entry name" value="CELL SURFACE GLYCOPROTEIN (S-LAYER PROTEIN)-LIKE PROTEIN"/>
    <property type="match status" value="1"/>
</dbReference>
<evidence type="ECO:0000259" key="4">
    <source>
        <dbReference type="Pfam" id="PF25778"/>
    </source>
</evidence>
<feature type="domain" description="DUF7948" evidence="4">
    <location>
        <begin position="39"/>
        <end position="247"/>
    </location>
</feature>
<evidence type="ECO:0000259" key="3">
    <source>
        <dbReference type="Pfam" id="PF19408"/>
    </source>
</evidence>
<dbReference type="Pfam" id="PF06739">
    <property type="entry name" value="SBBP"/>
    <property type="match status" value="1"/>
</dbReference>
<sequence>MNAKHLLFPVLFGCLCAVTEPSHAQAYNSKPISQQNLYFVENKGQVTDQNGKHRSEINFRVGGSGLSLFAGSGQLHYQWTAPTSTQLGDENVQRIAMYRMDVTLIGADPQAQVVAEQQQPFFEQYYLPHLGLQGATAHAYQKVTYKEIYPNIDWVLYVRGNSIEYDFVVRPGGKVSDIRLQYGGATSLSIDKKGLLTAVTPMGKVTENKPVSFQADGTSVASSFVLQNDVLSFSTAPYSGTLTIDPTLSWATYFGGAIEETTKSGCVTGDVFGNGYLCGYTNSTTNIATTGSYKDTLTGGTDAFLVKFNNAGVRKWATYYGGTSADQGWSTATDPSGNVYLSGFTNSNGLSTTGSHQAAKAGGNDAFLVKFDTSGVRQWATYYGGSSSEQGNAVSCDKSGNVYLGGFTNNSASGIATTGAYQTTGGGGNDAFLVKFNSAGVRQWGTYYGGSGTDQGMSLKCDTAKNVFLAGYSLSTTGLASTGGYQSTNGGNEDGFLVKFDSSGVRQWGTFYGGSGTDMCQGVTCDPNGNAYIVGYTLSTSGIATTGSYQPTFGGGTSVADAYLVKFNSSGTRQWATYYGSTGDDWGLGISADVLGHIYITGFTNSTTGIATAGAIKDTLDFQDAFVVKFDTTGARIWGTYFGGEDSELGYGIFCNSFSNVFIGGMAGSLTNLATSSAHQTTKGGGYYDGYMAMINDCNLSAPSSIIGSDTVCHNAPYTYTATPVAGATSYTWILPSGWAGTSTTNTISLTTGSNSDTIRIMANFLCGTSVQTKKAVIISSYPALTPSGTVGICNGDSVTLVATAGITYQWLNGTTTITGATAQNYTTHNAGFYAAIVTNTHGCTDTSLVDTVVVHPLPVPVITATGVVLSTGTFSSYQWKHNGTAITGAISSSYTITLMSGLYSVTVTDANGCEGTSVAFDAGTVGIDETNGDHSAVSIYPNPVTDILYFRSNKTISAAISTMDGRVIGQYEKVQSINMSNYAAGVYLLRITDSEGRLLGTEKIVKHTNR</sequence>
<comment type="caution">
    <text evidence="5">The sequence shown here is derived from an EMBL/GenBank/DDBJ whole genome shotgun (WGS) entry which is preliminary data.</text>
</comment>
<dbReference type="InterPro" id="IPR013783">
    <property type="entry name" value="Ig-like_fold"/>
</dbReference>
<keyword evidence="1" id="KW-0732">Signal</keyword>
<dbReference type="AlphaFoldDB" id="A0A2W2A8A6"/>
<protein>
    <submittedName>
        <fullName evidence="5">Uncharacterized protein</fullName>
    </submittedName>
</protein>
<dbReference type="EMBL" id="QKTW01000022">
    <property type="protein sequence ID" value="PZF71585.1"/>
    <property type="molecule type" value="Genomic_DNA"/>
</dbReference>
<dbReference type="InterPro" id="IPR052918">
    <property type="entry name" value="Motility_Chemotaxis_Reg"/>
</dbReference>
<dbReference type="Pfam" id="PF25778">
    <property type="entry name" value="DUF7948"/>
    <property type="match status" value="1"/>
</dbReference>
<dbReference type="Gene3D" id="2.60.40.10">
    <property type="entry name" value="Immunoglobulins"/>
    <property type="match status" value="2"/>
</dbReference>
<dbReference type="InterPro" id="IPR057708">
    <property type="entry name" value="DUF7948"/>
</dbReference>
<dbReference type="PANTHER" id="PTHR35580:SF1">
    <property type="entry name" value="PHYTASE-LIKE DOMAIN-CONTAINING PROTEIN"/>
    <property type="match status" value="1"/>
</dbReference>
<dbReference type="NCBIfam" id="TIGR04183">
    <property type="entry name" value="Por_Secre_tail"/>
    <property type="match status" value="1"/>
</dbReference>
<dbReference type="InterPro" id="IPR010620">
    <property type="entry name" value="SBBP_repeat"/>
</dbReference>
<organism evidence="5 6">
    <name type="scientific">Taibaiella soli</name>
    <dbReference type="NCBI Taxonomy" id="1649169"/>
    <lineage>
        <taxon>Bacteria</taxon>
        <taxon>Pseudomonadati</taxon>
        <taxon>Bacteroidota</taxon>
        <taxon>Chitinophagia</taxon>
        <taxon>Chitinophagales</taxon>
        <taxon>Chitinophagaceae</taxon>
        <taxon>Taibaiella</taxon>
    </lineage>
</organism>
<evidence type="ECO:0000313" key="6">
    <source>
        <dbReference type="Proteomes" id="UP000248745"/>
    </source>
</evidence>
<feature type="domain" description="PKD-like" evidence="3">
    <location>
        <begin position="702"/>
        <end position="775"/>
    </location>
</feature>
<dbReference type="InterPro" id="IPR026444">
    <property type="entry name" value="Secre_tail"/>
</dbReference>
<dbReference type="Proteomes" id="UP000248745">
    <property type="component" value="Unassembled WGS sequence"/>
</dbReference>
<feature type="domain" description="Secretion system C-terminal sorting" evidence="2">
    <location>
        <begin position="940"/>
        <end position="1000"/>
    </location>
</feature>
<proteinExistence type="predicted"/>
<reference evidence="5 6" key="1">
    <citation type="submission" date="2018-06" db="EMBL/GenBank/DDBJ databases">
        <title>Mucibacter soli gen. nov., sp. nov., a new member of the family Chitinophagaceae producing mucin.</title>
        <authorList>
            <person name="Kim M.-K."/>
            <person name="Park S."/>
            <person name="Kim T.-S."/>
            <person name="Joung Y."/>
            <person name="Han J.-H."/>
            <person name="Kim S.B."/>
        </authorList>
    </citation>
    <scope>NUCLEOTIDE SEQUENCE [LARGE SCALE GENOMIC DNA]</scope>
    <source>
        <strain evidence="5 6">R1-15</strain>
    </source>
</reference>
<name>A0A2W2A8A6_9BACT</name>
<accession>A0A2W2A8A6</accession>
<dbReference type="RefSeq" id="WP_110999959.1">
    <property type="nucleotide sequence ID" value="NZ_QKTW01000022.1"/>
</dbReference>
<dbReference type="InterPro" id="IPR045829">
    <property type="entry name" value="PKD_6"/>
</dbReference>
<evidence type="ECO:0000256" key="1">
    <source>
        <dbReference type="SAM" id="SignalP"/>
    </source>
</evidence>